<dbReference type="EMBL" id="CAUWAG010000012">
    <property type="protein sequence ID" value="CAJ2509049.1"/>
    <property type="molecule type" value="Genomic_DNA"/>
</dbReference>
<dbReference type="AlphaFoldDB" id="A0AAI8YLF8"/>
<sequence>MEDLRDAKETVAKFAALIDRLRPDFAPPPPEGVADATSHTSKRQTARRQDSTGSQKSTRSTVSARWMPSSTSLSKKKRTSDWAETTEGILWHELEKPQREVAMQFQVDQTALKEFISSREMMELGNEFARHYGDYVREKPYWAAEDLFFELQAVKQGDAQQAKWTKSKAYKKEWDLADHLVRFVLLAEKARLYSDQEKWRLWEWTFAIKVGFFLSILRCYNVRHAKQRQLTREAEASAGRISQANNRQPPQLGPATPLTPRVTPSPGAKSVSFVIDRPQARSE</sequence>
<accession>A0AAI8YLF8</accession>
<gene>
    <name evidence="2" type="ORF">KHLLAP_LOCUS9517</name>
</gene>
<protein>
    <submittedName>
        <fullName evidence="2">Uu.00g140750.m01.CDS01</fullName>
    </submittedName>
</protein>
<evidence type="ECO:0000313" key="3">
    <source>
        <dbReference type="Proteomes" id="UP001295740"/>
    </source>
</evidence>
<feature type="region of interest" description="Disordered" evidence="1">
    <location>
        <begin position="234"/>
        <end position="283"/>
    </location>
</feature>
<comment type="caution">
    <text evidence="2">The sequence shown here is derived from an EMBL/GenBank/DDBJ whole genome shotgun (WGS) entry which is preliminary data.</text>
</comment>
<feature type="region of interest" description="Disordered" evidence="1">
    <location>
        <begin position="19"/>
        <end position="80"/>
    </location>
</feature>
<evidence type="ECO:0000313" key="2">
    <source>
        <dbReference type="EMBL" id="CAJ2509049.1"/>
    </source>
</evidence>
<organism evidence="2 3">
    <name type="scientific">Anthostomella pinea</name>
    <dbReference type="NCBI Taxonomy" id="933095"/>
    <lineage>
        <taxon>Eukaryota</taxon>
        <taxon>Fungi</taxon>
        <taxon>Dikarya</taxon>
        <taxon>Ascomycota</taxon>
        <taxon>Pezizomycotina</taxon>
        <taxon>Sordariomycetes</taxon>
        <taxon>Xylariomycetidae</taxon>
        <taxon>Xylariales</taxon>
        <taxon>Xylariaceae</taxon>
        <taxon>Anthostomella</taxon>
    </lineage>
</organism>
<feature type="compositionally biased region" description="Polar residues" evidence="1">
    <location>
        <begin position="240"/>
        <end position="249"/>
    </location>
</feature>
<name>A0AAI8YLF8_9PEZI</name>
<keyword evidence="3" id="KW-1185">Reference proteome</keyword>
<dbReference type="Proteomes" id="UP001295740">
    <property type="component" value="Unassembled WGS sequence"/>
</dbReference>
<evidence type="ECO:0000256" key="1">
    <source>
        <dbReference type="SAM" id="MobiDB-lite"/>
    </source>
</evidence>
<feature type="compositionally biased region" description="Polar residues" evidence="1">
    <location>
        <begin position="51"/>
        <end position="63"/>
    </location>
</feature>
<proteinExistence type="predicted"/>
<reference evidence="2" key="1">
    <citation type="submission" date="2023-10" db="EMBL/GenBank/DDBJ databases">
        <authorList>
            <person name="Hackl T."/>
        </authorList>
    </citation>
    <scope>NUCLEOTIDE SEQUENCE</scope>
</reference>